<proteinExistence type="predicted"/>
<organism evidence="2 3">
    <name type="scientific">Yinghuangia soli</name>
    <dbReference type="NCBI Taxonomy" id="2908204"/>
    <lineage>
        <taxon>Bacteria</taxon>
        <taxon>Bacillati</taxon>
        <taxon>Actinomycetota</taxon>
        <taxon>Actinomycetes</taxon>
        <taxon>Kitasatosporales</taxon>
        <taxon>Streptomycetaceae</taxon>
        <taxon>Yinghuangia</taxon>
    </lineage>
</organism>
<comment type="caution">
    <text evidence="2">The sequence shown here is derived from an EMBL/GenBank/DDBJ whole genome shotgun (WGS) entry which is preliminary data.</text>
</comment>
<protein>
    <submittedName>
        <fullName evidence="2">Uncharacterized protein</fullName>
    </submittedName>
</protein>
<gene>
    <name evidence="2" type="ORF">LZ495_14285</name>
</gene>
<dbReference type="EMBL" id="JAKFHA010000006">
    <property type="protein sequence ID" value="MCF2528380.1"/>
    <property type="molecule type" value="Genomic_DNA"/>
</dbReference>
<dbReference type="RefSeq" id="WP_235052539.1">
    <property type="nucleotide sequence ID" value="NZ_JAKFHA010000006.1"/>
</dbReference>
<evidence type="ECO:0000256" key="1">
    <source>
        <dbReference type="SAM" id="MobiDB-lite"/>
    </source>
</evidence>
<name>A0AA41PZU8_9ACTN</name>
<feature type="region of interest" description="Disordered" evidence="1">
    <location>
        <begin position="1"/>
        <end position="24"/>
    </location>
</feature>
<reference evidence="2" key="1">
    <citation type="submission" date="2022-01" db="EMBL/GenBank/DDBJ databases">
        <title>Genome-Based Taxonomic Classification of the Phylum Actinobacteria.</title>
        <authorList>
            <person name="Gao Y."/>
        </authorList>
    </citation>
    <scope>NUCLEOTIDE SEQUENCE</scope>
    <source>
        <strain evidence="2">KLBMP 8922</strain>
    </source>
</reference>
<evidence type="ECO:0000313" key="3">
    <source>
        <dbReference type="Proteomes" id="UP001165378"/>
    </source>
</evidence>
<evidence type="ECO:0000313" key="2">
    <source>
        <dbReference type="EMBL" id="MCF2528380.1"/>
    </source>
</evidence>
<dbReference type="Proteomes" id="UP001165378">
    <property type="component" value="Unassembled WGS sequence"/>
</dbReference>
<accession>A0AA41PZU8</accession>
<keyword evidence="3" id="KW-1185">Reference proteome</keyword>
<dbReference type="AlphaFoldDB" id="A0AA41PZU8"/>
<sequence length="173" mass="18457">MTDPLAGPVGPAGLVGQWQGKPADPAATRRSEVAFLANGMGWTEWASGAGGVEVVGFRWRATGSETLEVLDIWCAFGLTAERDAVEWDELEWRGDPAFTVGFALGTARRPPYAPVLHVSTPLGGARDFVLLRADVSFAACPARGVAPDLGVGIEDAVSRLAYDDRREHPKTRP</sequence>